<dbReference type="Pfam" id="PF13441">
    <property type="entry name" value="Gly-zipper_YMGG"/>
    <property type="match status" value="1"/>
</dbReference>
<dbReference type="EMBL" id="JACXAD010000005">
    <property type="protein sequence ID" value="MBD2767397.1"/>
    <property type="molecule type" value="Genomic_DNA"/>
</dbReference>
<dbReference type="Proteomes" id="UP000612233">
    <property type="component" value="Unassembled WGS sequence"/>
</dbReference>
<gene>
    <name evidence="4" type="ORF">IC235_05775</name>
</gene>
<comment type="caution">
    <text evidence="4">The sequence shown here is derived from an EMBL/GenBank/DDBJ whole genome shotgun (WGS) entry which is preliminary data.</text>
</comment>
<evidence type="ECO:0000259" key="3">
    <source>
        <dbReference type="Pfam" id="PF13441"/>
    </source>
</evidence>
<feature type="signal peptide" evidence="2">
    <location>
        <begin position="1"/>
        <end position="24"/>
    </location>
</feature>
<accession>A0A927GIH0</accession>
<feature type="region of interest" description="Disordered" evidence="1">
    <location>
        <begin position="24"/>
        <end position="43"/>
    </location>
</feature>
<feature type="compositionally biased region" description="Basic and acidic residues" evidence="1">
    <location>
        <begin position="82"/>
        <end position="94"/>
    </location>
</feature>
<evidence type="ECO:0000313" key="4">
    <source>
        <dbReference type="EMBL" id="MBD2767397.1"/>
    </source>
</evidence>
<feature type="chain" id="PRO_5036996500" description="YMGG-like Gly-zipper domain-containing protein" evidence="2">
    <location>
        <begin position="25"/>
        <end position="100"/>
    </location>
</feature>
<evidence type="ECO:0000256" key="2">
    <source>
        <dbReference type="SAM" id="SignalP"/>
    </source>
</evidence>
<name>A0A927GIH0_9BACT</name>
<evidence type="ECO:0000256" key="1">
    <source>
        <dbReference type="SAM" id="MobiDB-lite"/>
    </source>
</evidence>
<reference evidence="4" key="1">
    <citation type="submission" date="2020-09" db="EMBL/GenBank/DDBJ databases">
        <authorList>
            <person name="Kim M.K."/>
        </authorList>
    </citation>
    <scope>NUCLEOTIDE SEQUENCE</scope>
    <source>
        <strain evidence="4">BT664</strain>
    </source>
</reference>
<feature type="compositionally biased region" description="Low complexity" evidence="1">
    <location>
        <begin position="24"/>
        <end position="35"/>
    </location>
</feature>
<dbReference type="InterPro" id="IPR027367">
    <property type="entry name" value="Gly-zipper_YMGG"/>
</dbReference>
<dbReference type="RefSeq" id="WP_191004218.1">
    <property type="nucleotide sequence ID" value="NZ_JACXAD010000005.1"/>
</dbReference>
<feature type="domain" description="YMGG-like Gly-zipper" evidence="3">
    <location>
        <begin position="41"/>
        <end position="82"/>
    </location>
</feature>
<proteinExistence type="predicted"/>
<dbReference type="AlphaFoldDB" id="A0A927GIH0"/>
<organism evidence="4 5">
    <name type="scientific">Hymenobacter montanus</name>
    <dbReference type="NCBI Taxonomy" id="2771359"/>
    <lineage>
        <taxon>Bacteria</taxon>
        <taxon>Pseudomonadati</taxon>
        <taxon>Bacteroidota</taxon>
        <taxon>Cytophagia</taxon>
        <taxon>Cytophagales</taxon>
        <taxon>Hymenobacteraceae</taxon>
        <taxon>Hymenobacter</taxon>
    </lineage>
</organism>
<evidence type="ECO:0000313" key="5">
    <source>
        <dbReference type="Proteomes" id="UP000612233"/>
    </source>
</evidence>
<keyword evidence="2" id="KW-0732">Signal</keyword>
<sequence length="100" mass="10146">MKALKVYLLLAFTCLFLTVSAAQAQTSTPAQTPTPKKGWSNKAKGAAIGGGAGIVTGAVLGGTKGAIIGGAAGVIGGGLIGRNKDKKKDPERYKAYRNKK</sequence>
<keyword evidence="5" id="KW-1185">Reference proteome</keyword>
<protein>
    <recommendedName>
        <fullName evidence="3">YMGG-like Gly-zipper domain-containing protein</fullName>
    </recommendedName>
</protein>
<feature type="region of interest" description="Disordered" evidence="1">
    <location>
        <begin position="76"/>
        <end position="100"/>
    </location>
</feature>